<dbReference type="AlphaFoldDB" id="U5WA14"/>
<dbReference type="Proteomes" id="UP000017746">
    <property type="component" value="Chromosome"/>
</dbReference>
<dbReference type="HOGENOM" id="CLU_1393714_0_0_11"/>
<gene>
    <name evidence="1" type="ORF">AFR_32540</name>
</gene>
<dbReference type="OrthoDB" id="7185898at2"/>
<evidence type="ECO:0000313" key="1">
    <source>
        <dbReference type="EMBL" id="AGZ44766.1"/>
    </source>
</evidence>
<accession>U5WA14</accession>
<protein>
    <submittedName>
        <fullName evidence="1">Uncharacterized protein</fullName>
    </submittedName>
</protein>
<dbReference type="STRING" id="1246995.AFR_32540"/>
<dbReference type="RefSeq" id="WP_023561105.1">
    <property type="nucleotide sequence ID" value="NC_022657.1"/>
</dbReference>
<dbReference type="eggNOG" id="ENOG5031DPI">
    <property type="taxonomic scope" value="Bacteria"/>
</dbReference>
<proteinExistence type="predicted"/>
<evidence type="ECO:0000313" key="2">
    <source>
        <dbReference type="Proteomes" id="UP000017746"/>
    </source>
</evidence>
<name>U5WA14_9ACTN</name>
<dbReference type="KEGG" id="afs:AFR_32540"/>
<keyword evidence="2" id="KW-1185">Reference proteome</keyword>
<dbReference type="EMBL" id="CP006272">
    <property type="protein sequence ID" value="AGZ44766.1"/>
    <property type="molecule type" value="Genomic_DNA"/>
</dbReference>
<dbReference type="PATRIC" id="fig|1246995.3.peg.6585"/>
<organism evidence="1 2">
    <name type="scientific">Actinoplanes friuliensis DSM 7358</name>
    <dbReference type="NCBI Taxonomy" id="1246995"/>
    <lineage>
        <taxon>Bacteria</taxon>
        <taxon>Bacillati</taxon>
        <taxon>Actinomycetota</taxon>
        <taxon>Actinomycetes</taxon>
        <taxon>Micromonosporales</taxon>
        <taxon>Micromonosporaceae</taxon>
        <taxon>Actinoplanes</taxon>
    </lineage>
</organism>
<sequence>MTEEATTVRSIFFDSPADAVSALATAVRSGAAGDGVVDALGRMPDAGKKAVLSEVGSAAAGILELGMQDIFGQAWGKYTALRQAAVATAADPGSEQIVELASHTLSFDHQPGVDVHIGDLPPLPITLHIQLTILVQGLVAVVRGGRLLLVRTGSCEATGTLTIAGRQVAERQLAVEFPLSLSFRDGIPLAEPSDR</sequence>
<reference evidence="1 2" key="1">
    <citation type="journal article" date="2014" name="J. Biotechnol.">
        <title>Complete genome sequence of the actinobacterium Actinoplanes friuliensis HAG 010964, producer of the lipopeptide antibiotic friulimycin.</title>
        <authorList>
            <person name="Ruckert C."/>
            <person name="Szczepanowski R."/>
            <person name="Albersmeier A."/>
            <person name="Goesmann A."/>
            <person name="Fischer N."/>
            <person name="Steinkamper A."/>
            <person name="Puhler A."/>
            <person name="Biener R."/>
            <person name="Schwartz D."/>
            <person name="Kalinowski J."/>
        </authorList>
    </citation>
    <scope>NUCLEOTIDE SEQUENCE [LARGE SCALE GENOMIC DNA]</scope>
    <source>
        <strain evidence="1 2">DSM 7358</strain>
    </source>
</reference>